<organism evidence="2 3">
    <name type="scientific">Macrostomum lignano</name>
    <dbReference type="NCBI Taxonomy" id="282301"/>
    <lineage>
        <taxon>Eukaryota</taxon>
        <taxon>Metazoa</taxon>
        <taxon>Spiralia</taxon>
        <taxon>Lophotrochozoa</taxon>
        <taxon>Platyhelminthes</taxon>
        <taxon>Rhabditophora</taxon>
        <taxon>Macrostomorpha</taxon>
        <taxon>Macrostomida</taxon>
        <taxon>Macrostomidae</taxon>
        <taxon>Macrostomum</taxon>
    </lineage>
</organism>
<reference evidence="2 3" key="1">
    <citation type="submission" date="2017-06" db="EMBL/GenBank/DDBJ databases">
        <title>A platform for efficient transgenesis in Macrostomum lignano, a flatworm model organism for stem cell research.</title>
        <authorList>
            <person name="Berezikov E."/>
        </authorList>
    </citation>
    <scope>NUCLEOTIDE SEQUENCE [LARGE SCALE GENOMIC DNA]</scope>
    <source>
        <strain evidence="2">DV1</strain>
        <tissue evidence="2">Whole organism</tissue>
    </source>
</reference>
<keyword evidence="1" id="KW-0812">Transmembrane</keyword>
<feature type="non-terminal residue" evidence="2">
    <location>
        <position position="1"/>
    </location>
</feature>
<evidence type="ECO:0000313" key="2">
    <source>
        <dbReference type="EMBL" id="PAA49047.1"/>
    </source>
</evidence>
<evidence type="ECO:0000256" key="1">
    <source>
        <dbReference type="SAM" id="Phobius"/>
    </source>
</evidence>
<comment type="caution">
    <text evidence="2">The sequence shown here is derived from an EMBL/GenBank/DDBJ whole genome shotgun (WGS) entry which is preliminary data.</text>
</comment>
<evidence type="ECO:0000313" key="3">
    <source>
        <dbReference type="Proteomes" id="UP000215902"/>
    </source>
</evidence>
<dbReference type="AlphaFoldDB" id="A0A267DK26"/>
<protein>
    <submittedName>
        <fullName evidence="2">Uncharacterized protein</fullName>
    </submittedName>
</protein>
<feature type="transmembrane region" description="Helical" evidence="1">
    <location>
        <begin position="120"/>
        <end position="138"/>
    </location>
</feature>
<keyword evidence="1" id="KW-1133">Transmembrane helix</keyword>
<name>A0A267DK26_9PLAT</name>
<feature type="transmembrane region" description="Helical" evidence="1">
    <location>
        <begin position="79"/>
        <end position="100"/>
    </location>
</feature>
<feature type="transmembrane region" description="Helical" evidence="1">
    <location>
        <begin position="150"/>
        <end position="176"/>
    </location>
</feature>
<dbReference type="Proteomes" id="UP000215902">
    <property type="component" value="Unassembled WGS sequence"/>
</dbReference>
<dbReference type="EMBL" id="NIVC01003988">
    <property type="protein sequence ID" value="PAA49047.1"/>
    <property type="molecule type" value="Genomic_DNA"/>
</dbReference>
<feature type="transmembrane region" description="Helical" evidence="1">
    <location>
        <begin position="196"/>
        <end position="223"/>
    </location>
</feature>
<accession>A0A267DK26</accession>
<keyword evidence="3" id="KW-1185">Reference proteome</keyword>
<sequence length="246" mass="27840">FSNQSSQINMSSGNQFSNSIDEVDELQANEDLSNVGNLPRAPISARQQQRINDEQSDSMRNLLIVEYAGRPTLFIIQSIVALLCAACLLILSMAVVIVLPLMYSDPDQSYPISINLHNCWAYGLWLPFLVVPWAVLMLKAAKTGWAKYFITFYCLCVLSTVCCTALVVLRCVYYASSWYQPLIDQANLTSRRQFGIQIACDVICSILLLEGSTLLIMYFTLFLRLCREQSTNNDDSLSRDNRNWFV</sequence>
<gene>
    <name evidence="2" type="ORF">BOX15_Mlig005563g1</name>
</gene>
<keyword evidence="1" id="KW-0472">Membrane</keyword>
<proteinExistence type="predicted"/>